<name>A0A6I4IGB6_9FLAO</name>
<feature type="transmembrane region" description="Helical" evidence="1">
    <location>
        <begin position="87"/>
        <end position="109"/>
    </location>
</feature>
<dbReference type="NCBIfam" id="TIGR04127">
    <property type="entry name" value="flavo_near_exo"/>
    <property type="match status" value="1"/>
</dbReference>
<dbReference type="AlphaFoldDB" id="A0A6I4IGB6"/>
<keyword evidence="1" id="KW-1133">Transmembrane helix</keyword>
<proteinExistence type="predicted"/>
<evidence type="ECO:0000313" key="2">
    <source>
        <dbReference type="EMBL" id="MVO08614.1"/>
    </source>
</evidence>
<dbReference type="Proteomes" id="UP000431264">
    <property type="component" value="Unassembled WGS sequence"/>
</dbReference>
<comment type="caution">
    <text evidence="2">The sequence shown here is derived from an EMBL/GenBank/DDBJ whole genome shotgun (WGS) entry which is preliminary data.</text>
</comment>
<accession>A0A6I4IGB6</accession>
<dbReference type="OrthoDB" id="982493at2"/>
<dbReference type="RefSeq" id="WP_140997012.1">
    <property type="nucleotide sequence ID" value="NZ_VDCZ01000003.1"/>
</dbReference>
<gene>
    <name evidence="2" type="ORF">GOQ30_05485</name>
</gene>
<reference evidence="3" key="1">
    <citation type="submission" date="2019-05" db="EMBL/GenBank/DDBJ databases">
        <title>Flavobacterium profundi sp. nov., isolated from a deep-sea seamount.</title>
        <authorList>
            <person name="Zhang D.-C."/>
        </authorList>
    </citation>
    <scope>NUCLEOTIDE SEQUENCE [LARGE SCALE GENOMIC DNA]</scope>
    <source>
        <strain evidence="3">TP390</strain>
    </source>
</reference>
<protein>
    <submittedName>
        <fullName evidence="2">Exosortase F system-associated protein</fullName>
    </submittedName>
</protein>
<organism evidence="2 3">
    <name type="scientific">Flavobacterium profundi</name>
    <dbReference type="NCBI Taxonomy" id="1774945"/>
    <lineage>
        <taxon>Bacteria</taxon>
        <taxon>Pseudomonadati</taxon>
        <taxon>Bacteroidota</taxon>
        <taxon>Flavobacteriia</taxon>
        <taxon>Flavobacteriales</taxon>
        <taxon>Flavobacteriaceae</taxon>
        <taxon>Flavobacterium</taxon>
    </lineage>
</organism>
<dbReference type="InterPro" id="IPR026414">
    <property type="entry name" value="ExosoTase_F-assoc_memb"/>
</dbReference>
<feature type="transmembrane region" description="Helical" evidence="1">
    <location>
        <begin position="58"/>
        <end position="80"/>
    </location>
</feature>
<evidence type="ECO:0000256" key="1">
    <source>
        <dbReference type="SAM" id="Phobius"/>
    </source>
</evidence>
<evidence type="ECO:0000313" key="3">
    <source>
        <dbReference type="Proteomes" id="UP000431264"/>
    </source>
</evidence>
<feature type="transmembrane region" description="Helical" evidence="1">
    <location>
        <begin position="121"/>
        <end position="142"/>
    </location>
</feature>
<keyword evidence="1" id="KW-0812">Transmembrane</keyword>
<sequence>MIKELPKQIFRFGLLVIALVCIVLIRIYEDFLFYDPFLDFFKRDYQNQVLPDFNSLQLFLGIVFRYGLHMILSLLILYLLFRDKKIIFLSSVLYLLFFLVLIGCFFFLLQASKQPNYLILFYVRRFLIQPLFLVLFIPAFYYQKMIKK</sequence>
<keyword evidence="1" id="KW-0472">Membrane</keyword>
<feature type="transmembrane region" description="Helical" evidence="1">
    <location>
        <begin position="9"/>
        <end position="28"/>
    </location>
</feature>
<dbReference type="EMBL" id="WQLW01000003">
    <property type="protein sequence ID" value="MVO08614.1"/>
    <property type="molecule type" value="Genomic_DNA"/>
</dbReference>
<keyword evidence="3" id="KW-1185">Reference proteome</keyword>